<keyword evidence="3" id="KW-1185">Reference proteome</keyword>
<dbReference type="Proteomes" id="UP000321222">
    <property type="component" value="Chromosome"/>
</dbReference>
<dbReference type="PROSITE" id="PS51257">
    <property type="entry name" value="PROKAR_LIPOPROTEIN"/>
    <property type="match status" value="1"/>
</dbReference>
<evidence type="ECO:0000313" key="3">
    <source>
        <dbReference type="Proteomes" id="UP000321222"/>
    </source>
</evidence>
<evidence type="ECO:0000256" key="1">
    <source>
        <dbReference type="SAM" id="SignalP"/>
    </source>
</evidence>
<feature type="signal peptide" evidence="1">
    <location>
        <begin position="1"/>
        <end position="24"/>
    </location>
</feature>
<dbReference type="PANTHER" id="PTHR37833:SF1">
    <property type="entry name" value="SIGNAL PEPTIDE PROTEIN"/>
    <property type="match status" value="1"/>
</dbReference>
<reference evidence="2 3" key="1">
    <citation type="submission" date="2019-08" db="EMBL/GenBank/DDBJ databases">
        <title>Flavobacterium alkalisoli sp. nov., isolated from rhizosphere soil of Suaeda salsa.</title>
        <authorList>
            <person name="Sun J.-Q."/>
            <person name="Xu L."/>
        </authorList>
    </citation>
    <scope>NUCLEOTIDE SEQUENCE [LARGE SCALE GENOMIC DNA]</scope>
    <source>
        <strain evidence="2 3">XS-5</strain>
    </source>
</reference>
<keyword evidence="1" id="KW-0732">Signal</keyword>
<name>A0A5B9FV85_9FLAO</name>
<dbReference type="Pfam" id="PF07610">
    <property type="entry name" value="DUF1573"/>
    <property type="match status" value="1"/>
</dbReference>
<gene>
    <name evidence="2" type="ORF">FUA48_15445</name>
</gene>
<proteinExistence type="predicted"/>
<dbReference type="AlphaFoldDB" id="A0A5B9FV85"/>
<protein>
    <submittedName>
        <fullName evidence="2">DUF1573 domain-containing protein</fullName>
    </submittedName>
</protein>
<dbReference type="InterPro" id="IPR011467">
    <property type="entry name" value="DUF1573"/>
</dbReference>
<dbReference type="RefSeq" id="WP_147584360.1">
    <property type="nucleotide sequence ID" value="NZ_CP042831.1"/>
</dbReference>
<feature type="chain" id="PRO_5022841774" evidence="1">
    <location>
        <begin position="25"/>
        <end position="157"/>
    </location>
</feature>
<dbReference type="Gene3D" id="2.60.40.10">
    <property type="entry name" value="Immunoglobulins"/>
    <property type="match status" value="1"/>
</dbReference>
<dbReference type="PANTHER" id="PTHR37833">
    <property type="entry name" value="LIPOPROTEIN-RELATED"/>
    <property type="match status" value="1"/>
</dbReference>
<accession>A0A5B9FV85</accession>
<dbReference type="EMBL" id="CP042831">
    <property type="protein sequence ID" value="QEE50920.1"/>
    <property type="molecule type" value="Genomic_DNA"/>
</dbReference>
<sequence>MLKKSAAMLAIASLVLSVSCKENAALKIDENAAKQAEIAHAEAGKMPVIKFETMEHDFGTIKQGDKVEYVYKFTNEGAADLVISQVKPSCGCTAPEWTKTPVAPGASGEIKVVFDSNGKSGKQSKTVNVHSNTESGTDVLKFTAEINAPQGIGAASH</sequence>
<dbReference type="KEGG" id="fak:FUA48_15445"/>
<evidence type="ECO:0000313" key="2">
    <source>
        <dbReference type="EMBL" id="QEE50920.1"/>
    </source>
</evidence>
<dbReference type="OrthoDB" id="826619at2"/>
<dbReference type="InterPro" id="IPR013783">
    <property type="entry name" value="Ig-like_fold"/>
</dbReference>
<organism evidence="2 3">
    <name type="scientific">Flavobacterium alkalisoli</name>
    <dbReference type="NCBI Taxonomy" id="2602769"/>
    <lineage>
        <taxon>Bacteria</taxon>
        <taxon>Pseudomonadati</taxon>
        <taxon>Bacteroidota</taxon>
        <taxon>Flavobacteriia</taxon>
        <taxon>Flavobacteriales</taxon>
        <taxon>Flavobacteriaceae</taxon>
        <taxon>Flavobacterium</taxon>
    </lineage>
</organism>